<organism evidence="11 12">
    <name type="scientific">Zizania palustris</name>
    <name type="common">Northern wild rice</name>
    <dbReference type="NCBI Taxonomy" id="103762"/>
    <lineage>
        <taxon>Eukaryota</taxon>
        <taxon>Viridiplantae</taxon>
        <taxon>Streptophyta</taxon>
        <taxon>Embryophyta</taxon>
        <taxon>Tracheophyta</taxon>
        <taxon>Spermatophyta</taxon>
        <taxon>Magnoliopsida</taxon>
        <taxon>Liliopsida</taxon>
        <taxon>Poales</taxon>
        <taxon>Poaceae</taxon>
        <taxon>BOP clade</taxon>
        <taxon>Oryzoideae</taxon>
        <taxon>Oryzeae</taxon>
        <taxon>Zizaniinae</taxon>
        <taxon>Zizania</taxon>
    </lineage>
</organism>
<dbReference type="PANTHER" id="PTHR23189">
    <property type="entry name" value="RNA RECOGNITION MOTIF-CONTAINING"/>
    <property type="match status" value="1"/>
</dbReference>
<feature type="compositionally biased region" description="Low complexity" evidence="9">
    <location>
        <begin position="346"/>
        <end position="355"/>
    </location>
</feature>
<proteinExistence type="predicted"/>
<keyword evidence="1" id="KW-0217">Developmental protein</keyword>
<dbReference type="AlphaFoldDB" id="A0A8J5T248"/>
<dbReference type="FunFam" id="3.30.70.330:FF:000750">
    <property type="entry name" value="Protein terminal ear1 homolog"/>
    <property type="match status" value="1"/>
</dbReference>
<dbReference type="OrthoDB" id="417481at2759"/>
<comment type="caution">
    <text evidence="11">The sequence shown here is derived from an EMBL/GenBank/DDBJ whole genome shotgun (WGS) entry which is preliminary data.</text>
</comment>
<dbReference type="EMBL" id="JAAALK010000282">
    <property type="protein sequence ID" value="KAG8078807.1"/>
    <property type="molecule type" value="Genomic_DNA"/>
</dbReference>
<feature type="compositionally biased region" description="Low complexity" evidence="9">
    <location>
        <begin position="372"/>
        <end position="392"/>
    </location>
</feature>
<dbReference type="PROSITE" id="PS50102">
    <property type="entry name" value="RRM"/>
    <property type="match status" value="1"/>
</dbReference>
<dbReference type="InterPro" id="IPR034458">
    <property type="entry name" value="EAR1-like_RRM3"/>
</dbReference>
<name>A0A8J5T248_ZIZPA</name>
<gene>
    <name evidence="11" type="ORF">GUJ93_ZPchr0007g5772</name>
</gene>
<feature type="compositionally biased region" description="Polar residues" evidence="9">
    <location>
        <begin position="626"/>
        <end position="639"/>
    </location>
</feature>
<comment type="function">
    <text evidence="4">Probable RNA-binding protein. Involved in the regular timing (plastochron) of lateral organs formation. May regulate the rate of leaf initiation and the duration of vegetative phase. Seems to be redundant to the function of PLASTOCHRON1, but to act in an independent pathway.</text>
</comment>
<evidence type="ECO:0000256" key="7">
    <source>
        <dbReference type="ARBA" id="ARBA00080061"/>
    </source>
</evidence>
<keyword evidence="3 8" id="KW-0694">RNA-binding</keyword>
<reference evidence="11" key="2">
    <citation type="submission" date="2021-02" db="EMBL/GenBank/DDBJ databases">
        <authorList>
            <person name="Kimball J.A."/>
            <person name="Haas M.W."/>
            <person name="Macchietto M."/>
            <person name="Kono T."/>
            <person name="Duquette J."/>
            <person name="Shao M."/>
        </authorList>
    </citation>
    <scope>NUCLEOTIDE SEQUENCE</scope>
    <source>
        <tissue evidence="11">Fresh leaf tissue</tissue>
    </source>
</reference>
<feature type="region of interest" description="Disordered" evidence="9">
    <location>
        <begin position="286"/>
        <end position="410"/>
    </location>
</feature>
<dbReference type="FunFam" id="3.30.70.330:FF:001402">
    <property type="entry name" value="Terminal EAR1-like 1"/>
    <property type="match status" value="1"/>
</dbReference>
<keyword evidence="12" id="KW-1185">Reference proteome</keyword>
<dbReference type="Proteomes" id="UP000729402">
    <property type="component" value="Unassembled WGS sequence"/>
</dbReference>
<evidence type="ECO:0000313" key="11">
    <source>
        <dbReference type="EMBL" id="KAG8078807.1"/>
    </source>
</evidence>
<dbReference type="CDD" id="cd12530">
    <property type="entry name" value="RRM3_EAR1_like"/>
    <property type="match status" value="1"/>
</dbReference>
<feature type="region of interest" description="Disordered" evidence="9">
    <location>
        <begin position="578"/>
        <end position="666"/>
    </location>
</feature>
<sequence>MEEGGSGVGGMQGQGAASNLLDAGAQAFYPVVAAPYPFQPVPHPVYCPQPYQVMPAIPLPAPMPVPPPATMASQPGYCVPAAATVVDGPASRAVVLSMVPPHAPEAEVARAMSPFGAVRGVDASALASEGVATVYFFDLRAAEFAVKGVREQHIRQQCRLGQLYAAAAASSPTWHPPSWDWPHDDNRGLVLGQAVWAHYAAASTIPDDGANRGSLVVLNSLPGVSLSELREVFQGFGDVKDVRESAQRPSNKFVEFFDTRDAARALAELNGQEIFGRRLVIEFTRPSLPGPRRRGHMSHQPMAPTPPRLQAAWRPAPAPTQPAQPSSSGLGKATEGVVLLQRSTCKGSSGSQSKGGNAGHERKGKCKGRKNAATTSCSSAFSATSLPSSTTTEPGNQLQKGGGRGGSWRGKKSGWEARFLFKEPDAAAVDAADTQEPATCKDTRTTVMIRNIPNKYSQKLLLNMLDNHCILANQQIEASCQDEDEGEGQPFSSYDFLYLPIDFNNKCNVGYGFVNLTSPEATVRLYKAFHKQPWEVFNSRKICQVTYARVQGLDALKEHFKSSKFPCDSDEYLPVVFSPPRDGKRLTEPVPLVGRSPAPSSSSGASSPPKSRAASVDTLAQELMTAPSSSGDGASSTACTHAEDDDDDDDHGATASGGSCDDDVGGLDLELQRLGYTD</sequence>
<evidence type="ECO:0000256" key="5">
    <source>
        <dbReference type="ARBA" id="ARBA00068829"/>
    </source>
</evidence>
<dbReference type="SMART" id="SM00360">
    <property type="entry name" value="RRM"/>
    <property type="match status" value="2"/>
</dbReference>
<reference evidence="11" key="1">
    <citation type="journal article" date="2021" name="bioRxiv">
        <title>Whole Genome Assembly and Annotation of Northern Wild Rice, Zizania palustris L., Supports a Whole Genome Duplication in the Zizania Genus.</title>
        <authorList>
            <person name="Haas M."/>
            <person name="Kono T."/>
            <person name="Macchietto M."/>
            <person name="Millas R."/>
            <person name="McGilp L."/>
            <person name="Shao M."/>
            <person name="Duquette J."/>
            <person name="Hirsch C.N."/>
            <person name="Kimball J."/>
        </authorList>
    </citation>
    <scope>NUCLEOTIDE SEQUENCE</scope>
    <source>
        <tissue evidence="11">Fresh leaf tissue</tissue>
    </source>
</reference>
<evidence type="ECO:0000256" key="4">
    <source>
        <dbReference type="ARBA" id="ARBA00053062"/>
    </source>
</evidence>
<dbReference type="Pfam" id="PF04059">
    <property type="entry name" value="RRM_2"/>
    <property type="match status" value="1"/>
</dbReference>
<evidence type="ECO:0000256" key="8">
    <source>
        <dbReference type="PROSITE-ProRule" id="PRU00176"/>
    </source>
</evidence>
<evidence type="ECO:0000256" key="6">
    <source>
        <dbReference type="ARBA" id="ARBA00079602"/>
    </source>
</evidence>
<feature type="compositionally biased region" description="Low complexity" evidence="9">
    <location>
        <begin position="594"/>
        <end position="615"/>
    </location>
</feature>
<keyword evidence="2" id="KW-0677">Repeat</keyword>
<evidence type="ECO:0000313" key="12">
    <source>
        <dbReference type="Proteomes" id="UP000729402"/>
    </source>
</evidence>
<evidence type="ECO:0000256" key="3">
    <source>
        <dbReference type="ARBA" id="ARBA00022884"/>
    </source>
</evidence>
<feature type="domain" description="RRM" evidence="10">
    <location>
        <begin position="214"/>
        <end position="286"/>
    </location>
</feature>
<evidence type="ECO:0000256" key="1">
    <source>
        <dbReference type="ARBA" id="ARBA00022473"/>
    </source>
</evidence>
<dbReference type="InterPro" id="IPR007201">
    <property type="entry name" value="Mei2-like_Rrm_C"/>
</dbReference>
<accession>A0A8J5T248</accession>
<protein>
    <recommendedName>
        <fullName evidence="5">Protein terminal ear1 homolog</fullName>
    </recommendedName>
    <alternativeName>
        <fullName evidence="7">Protein LEAFY HEAD2</fullName>
    </alternativeName>
    <alternativeName>
        <fullName evidence="6">Protein PLASTOCHRON2</fullName>
    </alternativeName>
</protein>
<evidence type="ECO:0000256" key="2">
    <source>
        <dbReference type="ARBA" id="ARBA00022737"/>
    </source>
</evidence>
<dbReference type="Pfam" id="PF00076">
    <property type="entry name" value="RRM_1"/>
    <property type="match status" value="1"/>
</dbReference>
<evidence type="ECO:0000259" key="10">
    <source>
        <dbReference type="PROSITE" id="PS50102"/>
    </source>
</evidence>
<evidence type="ECO:0000256" key="9">
    <source>
        <dbReference type="SAM" id="MobiDB-lite"/>
    </source>
</evidence>
<dbReference type="InterPro" id="IPR000504">
    <property type="entry name" value="RRM_dom"/>
</dbReference>
<dbReference type="GO" id="GO:0003723">
    <property type="term" value="F:RNA binding"/>
    <property type="evidence" value="ECO:0007669"/>
    <property type="project" value="UniProtKB-UniRule"/>
</dbReference>